<dbReference type="AlphaFoldDB" id="A0A182M1J1"/>
<dbReference type="Proteomes" id="UP000075883">
    <property type="component" value="Unassembled WGS sequence"/>
</dbReference>
<reference evidence="3" key="1">
    <citation type="submission" date="2013-09" db="EMBL/GenBank/DDBJ databases">
        <title>The Genome Sequence of Anopheles culicifacies species A.</title>
        <authorList>
            <consortium name="The Broad Institute Genomics Platform"/>
            <person name="Neafsey D.E."/>
            <person name="Besansky N."/>
            <person name="Howell P."/>
            <person name="Walton C."/>
            <person name="Young S.K."/>
            <person name="Zeng Q."/>
            <person name="Gargeya S."/>
            <person name="Fitzgerald M."/>
            <person name="Haas B."/>
            <person name="Abouelleil A."/>
            <person name="Allen A.W."/>
            <person name="Alvarado L."/>
            <person name="Arachchi H.M."/>
            <person name="Berlin A.M."/>
            <person name="Chapman S.B."/>
            <person name="Gainer-Dewar J."/>
            <person name="Goldberg J."/>
            <person name="Griggs A."/>
            <person name="Gujja S."/>
            <person name="Hansen M."/>
            <person name="Howarth C."/>
            <person name="Imamovic A."/>
            <person name="Ireland A."/>
            <person name="Larimer J."/>
            <person name="McCowan C."/>
            <person name="Murphy C."/>
            <person name="Pearson M."/>
            <person name="Poon T.W."/>
            <person name="Priest M."/>
            <person name="Roberts A."/>
            <person name="Saif S."/>
            <person name="Shea T."/>
            <person name="Sisk P."/>
            <person name="Sykes S."/>
            <person name="Wortman J."/>
            <person name="Nusbaum C."/>
            <person name="Birren B."/>
        </authorList>
    </citation>
    <scope>NUCLEOTIDE SEQUENCE [LARGE SCALE GENOMIC DNA]</scope>
    <source>
        <strain evidence="3">A-37</strain>
    </source>
</reference>
<evidence type="ECO:0000313" key="3">
    <source>
        <dbReference type="Proteomes" id="UP000075883"/>
    </source>
</evidence>
<sequence>MQELVLPFYSAQTTTKGPSSLWRSWWWWWLWSEVIDDRREPPEVGPKRADETISLGPVSSSTAPEELSDVVLSLIFVDVTRRTITSGLLWPLLMPPPTPKTVVLPVSPPPTTPPPPAPPPRRSLACEADAAAVASVGYAPKRTIPMKWRRSGTGTGVGDDGGDDEAGGTCSKSLPFPM</sequence>
<feature type="region of interest" description="Disordered" evidence="1">
    <location>
        <begin position="147"/>
        <end position="178"/>
    </location>
</feature>
<evidence type="ECO:0000256" key="1">
    <source>
        <dbReference type="SAM" id="MobiDB-lite"/>
    </source>
</evidence>
<evidence type="ECO:0000313" key="2">
    <source>
        <dbReference type="EnsemblMetazoa" id="ACUA007162-PA"/>
    </source>
</evidence>
<protein>
    <submittedName>
        <fullName evidence="2">Uncharacterized protein</fullName>
    </submittedName>
</protein>
<reference evidence="2" key="2">
    <citation type="submission" date="2020-05" db="UniProtKB">
        <authorList>
            <consortium name="EnsemblMetazoa"/>
        </authorList>
    </citation>
    <scope>IDENTIFICATION</scope>
    <source>
        <strain evidence="2">A-37</strain>
    </source>
</reference>
<feature type="compositionally biased region" description="Basic and acidic residues" evidence="1">
    <location>
        <begin position="40"/>
        <end position="51"/>
    </location>
</feature>
<organism evidence="2 3">
    <name type="scientific">Anopheles culicifacies</name>
    <dbReference type="NCBI Taxonomy" id="139723"/>
    <lineage>
        <taxon>Eukaryota</taxon>
        <taxon>Metazoa</taxon>
        <taxon>Ecdysozoa</taxon>
        <taxon>Arthropoda</taxon>
        <taxon>Hexapoda</taxon>
        <taxon>Insecta</taxon>
        <taxon>Pterygota</taxon>
        <taxon>Neoptera</taxon>
        <taxon>Endopterygota</taxon>
        <taxon>Diptera</taxon>
        <taxon>Nematocera</taxon>
        <taxon>Culicoidea</taxon>
        <taxon>Culicidae</taxon>
        <taxon>Anophelinae</taxon>
        <taxon>Anopheles</taxon>
        <taxon>culicifacies species complex</taxon>
    </lineage>
</organism>
<dbReference type="EnsemblMetazoa" id="ACUA007162-RA">
    <property type="protein sequence ID" value="ACUA007162-PA"/>
    <property type="gene ID" value="ACUA007162"/>
</dbReference>
<keyword evidence="3" id="KW-1185">Reference proteome</keyword>
<accession>A0A182M1J1</accession>
<name>A0A182M1J1_9DIPT</name>
<dbReference type="EMBL" id="AXCM01001716">
    <property type="status" value="NOT_ANNOTATED_CDS"/>
    <property type="molecule type" value="Genomic_DNA"/>
</dbReference>
<dbReference type="VEuPathDB" id="VectorBase:ACUA007162"/>
<proteinExistence type="predicted"/>
<feature type="region of interest" description="Disordered" evidence="1">
    <location>
        <begin position="40"/>
        <end position="62"/>
    </location>
</feature>